<dbReference type="GO" id="GO:0071541">
    <property type="term" value="C:eukaryotic translation initiation factor 3 complex, eIF3m"/>
    <property type="evidence" value="ECO:0007669"/>
    <property type="project" value="TreeGrafter"/>
</dbReference>
<dbReference type="HAMAP" id="MF_03008">
    <property type="entry name" value="eIF3i"/>
    <property type="match status" value="1"/>
</dbReference>
<evidence type="ECO:0000256" key="6">
    <source>
        <dbReference type="ARBA" id="ARBA00022737"/>
    </source>
</evidence>
<evidence type="ECO:0000256" key="4">
    <source>
        <dbReference type="ARBA" id="ARBA00022540"/>
    </source>
</evidence>
<evidence type="ECO:0000256" key="1">
    <source>
        <dbReference type="ARBA" id="ARBA00004604"/>
    </source>
</evidence>
<feature type="repeat" description="WD" evidence="12">
    <location>
        <begin position="563"/>
        <end position="593"/>
    </location>
</feature>
<gene>
    <name evidence="11 14" type="primary">TIF34</name>
    <name evidence="14" type="ORF">LOC62_04G005480</name>
</gene>
<dbReference type="Proteomes" id="UP000827549">
    <property type="component" value="Chromosome 4"/>
</dbReference>
<evidence type="ECO:0000256" key="10">
    <source>
        <dbReference type="ARBA" id="ARBA00038394"/>
    </source>
</evidence>
<dbReference type="GO" id="GO:0003743">
    <property type="term" value="F:translation initiation factor activity"/>
    <property type="evidence" value="ECO:0007669"/>
    <property type="project" value="UniProtKB-UniRule"/>
</dbReference>
<evidence type="ECO:0000256" key="12">
    <source>
        <dbReference type="PROSITE-ProRule" id="PRU00221"/>
    </source>
</evidence>
<dbReference type="InterPro" id="IPR055212">
    <property type="entry name" value="KH-I_PNO1_first"/>
</dbReference>
<evidence type="ECO:0000256" key="3">
    <source>
        <dbReference type="ARBA" id="ARBA00022490"/>
    </source>
</evidence>
<dbReference type="InterPro" id="IPR036612">
    <property type="entry name" value="KH_dom_type_1_sf"/>
</dbReference>
<feature type="repeat" description="WD" evidence="12">
    <location>
        <begin position="328"/>
        <end position="369"/>
    </location>
</feature>
<accession>A0AAF1BME9</accession>
<dbReference type="GO" id="GO:0016282">
    <property type="term" value="C:eukaryotic 43S preinitiation complex"/>
    <property type="evidence" value="ECO:0007669"/>
    <property type="project" value="UniProtKB-UniRule"/>
</dbReference>
<dbReference type="GeneID" id="87808709"/>
<name>A0AAF1BME9_9TREE</name>
<dbReference type="Pfam" id="PF24805">
    <property type="entry name" value="EIF3I"/>
    <property type="match status" value="1"/>
</dbReference>
<dbReference type="AlphaFoldDB" id="A0AAF1BME9"/>
<feature type="domain" description="PNO1 second type I KH" evidence="13">
    <location>
        <begin position="191"/>
        <end position="273"/>
    </location>
</feature>
<dbReference type="PANTHER" id="PTHR19877">
    <property type="entry name" value="EUKARYOTIC TRANSLATION INITIATION FACTOR 3 SUBUNIT I"/>
    <property type="match status" value="1"/>
</dbReference>
<dbReference type="RefSeq" id="XP_062628006.1">
    <property type="nucleotide sequence ID" value="XM_062772022.1"/>
</dbReference>
<reference evidence="14" key="1">
    <citation type="submission" date="2023-10" db="EMBL/GenBank/DDBJ databases">
        <authorList>
            <person name="Noh H."/>
        </authorList>
    </citation>
    <scope>NUCLEOTIDE SEQUENCE</scope>
    <source>
        <strain evidence="14">DUCC4014</strain>
    </source>
</reference>
<evidence type="ECO:0000256" key="2">
    <source>
        <dbReference type="ARBA" id="ARBA00007515"/>
    </source>
</evidence>
<keyword evidence="15" id="KW-1185">Reference proteome</keyword>
<dbReference type="CDD" id="cd22392">
    <property type="entry name" value="KH-I_PNO1_rpt2"/>
    <property type="match status" value="1"/>
</dbReference>
<feature type="repeat" description="WD" evidence="12">
    <location>
        <begin position="466"/>
        <end position="507"/>
    </location>
</feature>
<keyword evidence="4 11" id="KW-0396">Initiation factor</keyword>
<comment type="similarity">
    <text evidence="11">Belongs to the eIF-3 subunit I family.</text>
</comment>
<dbReference type="PROSITE" id="PS00678">
    <property type="entry name" value="WD_REPEATS_1"/>
    <property type="match status" value="1"/>
</dbReference>
<keyword evidence="9" id="KW-0539">Nucleus</keyword>
<evidence type="ECO:0000313" key="14">
    <source>
        <dbReference type="EMBL" id="WOO81974.1"/>
    </source>
</evidence>
<proteinExistence type="inferred from homology"/>
<keyword evidence="5 12" id="KW-0853">WD repeat</keyword>
<comment type="similarity">
    <text evidence="2">Belongs to the PNO1 family.</text>
</comment>
<comment type="similarity">
    <text evidence="10">Belongs to the WD repeat STRAP family.</text>
</comment>
<protein>
    <recommendedName>
        <fullName evidence="11">Eukaryotic translation initiation factor 3 subunit I</fullName>
        <shortName evidence="11">eIF3i</shortName>
    </recommendedName>
    <alternativeName>
        <fullName evidence="11">Eukaryotic translation initiation factor 3 39 kDa subunit homolog</fullName>
        <shortName evidence="11">eIF-3 39 kDa subunit homolog</shortName>
    </alternativeName>
</protein>
<sequence>MAHKSHRQKALQAQLEAPREISVVKPKTKKAGVAAPAPVEAEMDVDGEGFSDDDQVLINQQAGPSSTPAAASAAAMEVDGTAASSSGFAPLSAAETSTTLKGEFRRVPIPPHRMTPLKREWINIYTPLVEMLGLQVRMNVKRRAVEIKSSGHTVDSGAVQKGADFVKAFALGFEVNDALALLRLDDLYIDSFEVKDVKTLHGDHLSRAIGRIAGEGGKVKFSIENASRTRIVLAETQIHILGSVQNIKIARDAVVSLILGSPPGKVYAHLKTTTPKKADIMKPIILQGHERSLTQIVFNAEGDLLFSASKDKIVNAWFTSNGERLGTFNGHNGSVWTVACDSQTKYLLTGAADNTMKLWDVSTGKCLKTWEFLTAVTRVDWSEDDELALCITEQRTGQPSVIRTFKINREDPAASSSTPLKEIILTGSKATVALWAPLSEFILTGHDNGKVAKYDAKTGEEVNYVDDAHTSTITDIQLSPDGTYFITSSKDKTARIFDSDTLQEMKVYPTETPLNSACIAPLRPYVILGGGQDAMNVTTTSSRAGKFESRFWHKLFEEEVGRVKGHFGPINTLAVHPQGRAYASGAEDGFVRVHWFDESYFRSRPFGDLEPEVEV</sequence>
<dbReference type="InterPro" id="IPR027525">
    <property type="entry name" value="eIF3i"/>
</dbReference>
<dbReference type="PROSITE" id="PS50294">
    <property type="entry name" value="WD_REPEATS_REGION"/>
    <property type="match status" value="3"/>
</dbReference>
<evidence type="ECO:0000256" key="11">
    <source>
        <dbReference type="HAMAP-Rule" id="MF_03008"/>
    </source>
</evidence>
<dbReference type="CDD" id="cd22391">
    <property type="entry name" value="KH-I_PNO1_rpt1"/>
    <property type="match status" value="1"/>
</dbReference>
<dbReference type="FunFam" id="2.130.10.10:FF:000127">
    <property type="entry name" value="Eukaryotic translation initiation factor 3 subunit I"/>
    <property type="match status" value="1"/>
</dbReference>
<evidence type="ECO:0000256" key="7">
    <source>
        <dbReference type="ARBA" id="ARBA00022884"/>
    </source>
</evidence>
<keyword evidence="3 11" id="KW-0963">Cytoplasm</keyword>
<dbReference type="InterPro" id="IPR015943">
    <property type="entry name" value="WD40/YVTN_repeat-like_dom_sf"/>
</dbReference>
<dbReference type="FunFam" id="3.30.1370.10:FF:000009">
    <property type="entry name" value="RNA-binding protein PNO1"/>
    <property type="match status" value="1"/>
</dbReference>
<dbReference type="PANTHER" id="PTHR19877:SF1">
    <property type="entry name" value="EUKARYOTIC TRANSLATION INITIATION FACTOR 3 SUBUNIT I"/>
    <property type="match status" value="1"/>
</dbReference>
<keyword evidence="7" id="KW-0694">RNA-binding</keyword>
<evidence type="ECO:0000313" key="15">
    <source>
        <dbReference type="Proteomes" id="UP000827549"/>
    </source>
</evidence>
<comment type="subcellular location">
    <subcellularLocation>
        <location evidence="11">Cytoplasm</location>
    </subcellularLocation>
    <subcellularLocation>
        <location evidence="1">Nucleus</location>
        <location evidence="1">Nucleolus</location>
    </subcellularLocation>
</comment>
<feature type="repeat" description="WD" evidence="12">
    <location>
        <begin position="286"/>
        <end position="327"/>
    </location>
</feature>
<dbReference type="SUPFAM" id="SSF54791">
    <property type="entry name" value="Eukaryotic type KH-domain (KH-domain type I)"/>
    <property type="match status" value="1"/>
</dbReference>
<dbReference type="InterPro" id="IPR001680">
    <property type="entry name" value="WD40_rpt"/>
</dbReference>
<dbReference type="GO" id="GO:0005730">
    <property type="term" value="C:nucleolus"/>
    <property type="evidence" value="ECO:0007669"/>
    <property type="project" value="UniProtKB-SubCell"/>
</dbReference>
<dbReference type="InterPro" id="IPR055211">
    <property type="entry name" value="KH_PNO1_2nd"/>
</dbReference>
<dbReference type="GO" id="GO:0033290">
    <property type="term" value="C:eukaryotic 48S preinitiation complex"/>
    <property type="evidence" value="ECO:0007669"/>
    <property type="project" value="UniProtKB-UniRule"/>
</dbReference>
<dbReference type="EMBL" id="CP086717">
    <property type="protein sequence ID" value="WOO81974.1"/>
    <property type="molecule type" value="Genomic_DNA"/>
</dbReference>
<organism evidence="14 15">
    <name type="scientific">Vanrija pseudolonga</name>
    <dbReference type="NCBI Taxonomy" id="143232"/>
    <lineage>
        <taxon>Eukaryota</taxon>
        <taxon>Fungi</taxon>
        <taxon>Dikarya</taxon>
        <taxon>Basidiomycota</taxon>
        <taxon>Agaricomycotina</taxon>
        <taxon>Tremellomycetes</taxon>
        <taxon>Trichosporonales</taxon>
        <taxon>Trichosporonaceae</taxon>
        <taxon>Vanrija</taxon>
    </lineage>
</organism>
<comment type="function">
    <text evidence="11">Component of the eukaryotic translation initiation factor 3 (eIF-3) complex, which is involved in protein synthesis of a specialized repertoire of mRNAs and, together with other initiation factors, stimulates binding of mRNA and methionyl-tRNAi to the 40S ribosome. The eIF-3 complex specifically targets and initiates translation of a subset of mRNAs involved in cell proliferation.</text>
</comment>
<dbReference type="GO" id="GO:0003723">
    <property type="term" value="F:RNA binding"/>
    <property type="evidence" value="ECO:0007669"/>
    <property type="project" value="UniProtKB-KW"/>
</dbReference>
<dbReference type="InterPro" id="IPR019775">
    <property type="entry name" value="WD40_repeat_CS"/>
</dbReference>
<dbReference type="Pfam" id="PF22891">
    <property type="entry name" value="KH_PNO1_2nd"/>
    <property type="match status" value="1"/>
</dbReference>
<dbReference type="SUPFAM" id="SSF50978">
    <property type="entry name" value="WD40 repeat-like"/>
    <property type="match status" value="1"/>
</dbReference>
<dbReference type="Gene3D" id="3.30.1370.10">
    <property type="entry name" value="K Homology domain, type 1"/>
    <property type="match status" value="1"/>
</dbReference>
<dbReference type="GO" id="GO:0001732">
    <property type="term" value="P:formation of cytoplasmic translation initiation complex"/>
    <property type="evidence" value="ECO:0007669"/>
    <property type="project" value="UniProtKB-UniRule"/>
</dbReference>
<dbReference type="PROSITE" id="PS50082">
    <property type="entry name" value="WD_REPEATS_2"/>
    <property type="match status" value="4"/>
</dbReference>
<evidence type="ECO:0000256" key="8">
    <source>
        <dbReference type="ARBA" id="ARBA00022917"/>
    </source>
</evidence>
<evidence type="ECO:0000259" key="13">
    <source>
        <dbReference type="Pfam" id="PF22891"/>
    </source>
</evidence>
<comment type="subunit">
    <text evidence="11">Component of the eukaryotic translation initiation factor 3 (eIF-3) complex.</text>
</comment>
<dbReference type="CDD" id="cd00200">
    <property type="entry name" value="WD40"/>
    <property type="match status" value="1"/>
</dbReference>
<dbReference type="SMART" id="SM00320">
    <property type="entry name" value="WD40"/>
    <property type="match status" value="6"/>
</dbReference>
<keyword evidence="6" id="KW-0677">Repeat</keyword>
<dbReference type="InterPro" id="IPR036322">
    <property type="entry name" value="WD40_repeat_dom_sf"/>
</dbReference>
<evidence type="ECO:0000256" key="5">
    <source>
        <dbReference type="ARBA" id="ARBA00022574"/>
    </source>
</evidence>
<dbReference type="Gene3D" id="2.130.10.10">
    <property type="entry name" value="YVTN repeat-like/Quinoprotein amine dehydrogenase"/>
    <property type="match status" value="1"/>
</dbReference>
<evidence type="ECO:0000256" key="9">
    <source>
        <dbReference type="ARBA" id="ARBA00023242"/>
    </source>
</evidence>
<keyword evidence="8 11" id="KW-0648">Protein biosynthesis</keyword>